<dbReference type="InterPro" id="IPR032466">
    <property type="entry name" value="Metal_Hydrolase"/>
</dbReference>
<dbReference type="InterPro" id="IPR006680">
    <property type="entry name" value="Amidohydro-rel"/>
</dbReference>
<protein>
    <submittedName>
        <fullName evidence="3">Amidohydrolase family protein</fullName>
    </submittedName>
</protein>
<gene>
    <name evidence="3" type="ORF">GF339_21460</name>
</gene>
<dbReference type="EMBL" id="WJJP01000698">
    <property type="protein sequence ID" value="MBD3327168.1"/>
    <property type="molecule type" value="Genomic_DNA"/>
</dbReference>
<evidence type="ECO:0000256" key="1">
    <source>
        <dbReference type="ARBA" id="ARBA00023239"/>
    </source>
</evidence>
<name>A0A9D5JZW0_9BACT</name>
<dbReference type="PANTHER" id="PTHR21240">
    <property type="entry name" value="2-AMINO-3-CARBOXYLMUCONATE-6-SEMIALDEHYDE DECARBOXYLASE"/>
    <property type="match status" value="1"/>
</dbReference>
<organism evidence="3 4">
    <name type="scientific">candidate division KSB3 bacterium</name>
    <dbReference type="NCBI Taxonomy" id="2044937"/>
    <lineage>
        <taxon>Bacteria</taxon>
        <taxon>candidate division KSB3</taxon>
    </lineage>
</organism>
<sequence>MIDFHTHPVMIKELIEKDAALGTHIRTVFGLYFPPQPLDIFLAELDEAGVDQAVLLPIDCTTAHNCQIVANETIAELVEKQPRFIGFASVDPGRKEAPRLVEQAVTQLGLKGLKLDPALQQFYPNDRNIAYPVYQTCSELNIPVMIHCGMSWAMAGLEKYAYPLPIEEIAIDFPSLRIIIPHVGWPWFTEAVMLALKHQNIYLDTSIIYSGTPKDALRHVLAEQIGLPVLERSLHYQVLFGSNYPRADIRRSVRGLRALEMSASLRDHVCHTNASTLLGLGDSSL</sequence>
<comment type="caution">
    <text evidence="3">The sequence shown here is derived from an EMBL/GenBank/DDBJ whole genome shotgun (WGS) entry which is preliminary data.</text>
</comment>
<accession>A0A9D5JZW0</accession>
<dbReference type="Pfam" id="PF04909">
    <property type="entry name" value="Amidohydro_2"/>
    <property type="match status" value="1"/>
</dbReference>
<feature type="domain" description="Amidohydrolase-related" evidence="2">
    <location>
        <begin position="2"/>
        <end position="280"/>
    </location>
</feature>
<evidence type="ECO:0000313" key="4">
    <source>
        <dbReference type="Proteomes" id="UP000649604"/>
    </source>
</evidence>
<keyword evidence="1" id="KW-0456">Lyase</keyword>
<dbReference type="GO" id="GO:0016831">
    <property type="term" value="F:carboxy-lyase activity"/>
    <property type="evidence" value="ECO:0007669"/>
    <property type="project" value="InterPro"/>
</dbReference>
<dbReference type="InterPro" id="IPR032465">
    <property type="entry name" value="ACMSD"/>
</dbReference>
<dbReference type="CDD" id="cd01292">
    <property type="entry name" value="metallo-dependent_hydrolases"/>
    <property type="match status" value="1"/>
</dbReference>
<proteinExistence type="predicted"/>
<dbReference type="Proteomes" id="UP000649604">
    <property type="component" value="Unassembled WGS sequence"/>
</dbReference>
<reference evidence="3" key="1">
    <citation type="submission" date="2019-11" db="EMBL/GenBank/DDBJ databases">
        <title>Microbial mats filling the niche in hypersaline microbial mats.</title>
        <authorList>
            <person name="Wong H.L."/>
            <person name="Macleod F.I."/>
            <person name="White R.A. III"/>
            <person name="Burns B.P."/>
        </authorList>
    </citation>
    <scope>NUCLEOTIDE SEQUENCE</scope>
    <source>
        <strain evidence="3">Rbin_158</strain>
    </source>
</reference>
<dbReference type="SUPFAM" id="SSF51556">
    <property type="entry name" value="Metallo-dependent hydrolases"/>
    <property type="match status" value="1"/>
</dbReference>
<dbReference type="GO" id="GO:0016787">
    <property type="term" value="F:hydrolase activity"/>
    <property type="evidence" value="ECO:0007669"/>
    <property type="project" value="InterPro"/>
</dbReference>
<dbReference type="Gene3D" id="3.20.20.140">
    <property type="entry name" value="Metal-dependent hydrolases"/>
    <property type="match status" value="1"/>
</dbReference>
<dbReference type="PANTHER" id="PTHR21240:SF19">
    <property type="entry name" value="CATALYTIC_ HYDROLASE"/>
    <property type="match status" value="1"/>
</dbReference>
<evidence type="ECO:0000313" key="3">
    <source>
        <dbReference type="EMBL" id="MBD3327168.1"/>
    </source>
</evidence>
<evidence type="ECO:0000259" key="2">
    <source>
        <dbReference type="Pfam" id="PF04909"/>
    </source>
</evidence>
<dbReference type="AlphaFoldDB" id="A0A9D5JZW0"/>